<reference evidence="2 3" key="1">
    <citation type="journal article" date="2014" name="Nat. Commun.">
        <title>Multiple recent horizontal transfers of a large genomic region in cheese making fungi.</title>
        <authorList>
            <person name="Cheeseman K."/>
            <person name="Ropars J."/>
            <person name="Renault P."/>
            <person name="Dupont J."/>
            <person name="Gouzy J."/>
            <person name="Branca A."/>
            <person name="Abraham A.L."/>
            <person name="Ceppi M."/>
            <person name="Conseiller E."/>
            <person name="Debuchy R."/>
            <person name="Malagnac F."/>
            <person name="Goarin A."/>
            <person name="Silar P."/>
            <person name="Lacoste S."/>
            <person name="Sallet E."/>
            <person name="Bensimon A."/>
            <person name="Giraud T."/>
            <person name="Brygoo Y."/>
        </authorList>
    </citation>
    <scope>NUCLEOTIDE SEQUENCE [LARGE SCALE GENOMIC DNA]</scope>
    <source>
        <strain evidence="3">FM 013</strain>
    </source>
</reference>
<gene>
    <name evidence="2" type="ORF">PCAMFM013_S010g000119</name>
</gene>
<dbReference type="AlphaFoldDB" id="A0A0G4PBJ1"/>
<name>A0A0G4PBJ1_PENC3</name>
<sequence>MIAQAAATRHKPSPFSPYPNRGRKCAPHAPHTSGSIYSACMSHGSLILTIQSPMSSPASTMPYFSDPNIEHAMPQTWQLSSTTAMSHETQPIDPDILQMVHELNDDPTGSQPHELGSPPQDLGVIGGPVRFHSIMTPSTFEDQLQNAQIQSSLSPGSSNSKSQPSTWPSSANDSWSSASPEDDCDETQPYAGPVRPSPSLKELYPDGFIFWDPADPAKSDKIHEKIPPTQAELQQQKEDTAALKRAGGSCMVCYRAKKKCGTTTPCPPCSSKGNRICFRSWGDLCLIGPPTGNSLTILSFPSQEAKDNLQRMSEEVFNRMNAFNAVVNIRKTYGGNCTAWNWTVTGSSITLSSKAECPVDDFLTGVTSALPLVDLVKFGDLYKDSELVWTALGMAKLFMAIQGLAEARIRTSWFETTTGRLVLFYILILSFRKLAQTSQDFCPGLYIALCGKAKQSNRENRSRKENEIDPAWIAAALYYRVVCGLQDLQKNAAVARIFGSFSCYLTGVREKLEDILRNVSPIHGATGKSSCRAILEDVIPNLPSSPDVDMAFWLADSEEMSSSIFCRQDSPFSPPACQMQAFLADHFPRPGHMVNHVEPHDGVLQSSATSHSTMIIQEYDPFDDMPLTDQIEPFDSNGLLILGNDYDNPLDPMAASFGDTMPLDPPMPLYGNFRQSLSNC</sequence>
<organism evidence="2 3">
    <name type="scientific">Penicillium camemberti (strain FM 013)</name>
    <dbReference type="NCBI Taxonomy" id="1429867"/>
    <lineage>
        <taxon>Eukaryota</taxon>
        <taxon>Fungi</taxon>
        <taxon>Dikarya</taxon>
        <taxon>Ascomycota</taxon>
        <taxon>Pezizomycotina</taxon>
        <taxon>Eurotiomycetes</taxon>
        <taxon>Eurotiomycetidae</taxon>
        <taxon>Eurotiales</taxon>
        <taxon>Aspergillaceae</taxon>
        <taxon>Penicillium</taxon>
    </lineage>
</organism>
<proteinExistence type="predicted"/>
<evidence type="ECO:0000256" key="1">
    <source>
        <dbReference type="SAM" id="MobiDB-lite"/>
    </source>
</evidence>
<accession>A0A0G4PBJ1</accession>
<dbReference type="Proteomes" id="UP000053732">
    <property type="component" value="Unassembled WGS sequence"/>
</dbReference>
<protein>
    <submittedName>
        <fullName evidence="2">Str. FM013</fullName>
    </submittedName>
</protein>
<evidence type="ECO:0000313" key="3">
    <source>
        <dbReference type="Proteomes" id="UP000053732"/>
    </source>
</evidence>
<feature type="region of interest" description="Disordered" evidence="1">
    <location>
        <begin position="102"/>
        <end position="123"/>
    </location>
</feature>
<feature type="region of interest" description="Disordered" evidence="1">
    <location>
        <begin position="1"/>
        <end position="30"/>
    </location>
</feature>
<evidence type="ECO:0000313" key="2">
    <source>
        <dbReference type="EMBL" id="CRL23681.1"/>
    </source>
</evidence>
<feature type="compositionally biased region" description="Low complexity" evidence="1">
    <location>
        <begin position="151"/>
        <end position="179"/>
    </location>
</feature>
<keyword evidence="3" id="KW-1185">Reference proteome</keyword>
<dbReference type="EMBL" id="HG793143">
    <property type="protein sequence ID" value="CRL23681.1"/>
    <property type="molecule type" value="Genomic_DNA"/>
</dbReference>
<feature type="region of interest" description="Disordered" evidence="1">
    <location>
        <begin position="146"/>
        <end position="198"/>
    </location>
</feature>